<sequence length="798" mass="87217">MFIPRQEVPAVQYESPESQSSSSSSSATTNITFISAFSKIDPSTNNRSMDSPMAGNGENGEVGEASGSNQNGDNASETAQERRRIVRGKTGCITCRLRKKRCDEAKPICATCSRLGIECMGYGVKRPKWLREKDNAQKAKEHIKATVMKRSMARGQGAAPEHEDIYMYNGDVNLSASTDTVMNNIWGGEDNMVGAEMADTYDWGPPGSAADFLQAISLAPSIPVPPLDPRGNTDSTINSVDAFSLPFYAPGPDPSIFPPAPATNMTVVNANGSADTRGEGNDDELGDLWTSLFGQTFPASWGNVPSQGLPSLTPSPTQSNQPSPFFALPSPFADLGLTPPPPPAQRNPKDLSYLNHYLKVVLPMQYRIMGISVLMGDFVAPLALYHPEVLASVSSLAALHLVSQRTKHRNRIFPTDPSINSPSIMTTGSGAFRVGSASLTEIGDDEAIVATAAHQRSIERLRFLSPQELTAGDVIISVLFAISYHLFSGGTSKHLKEMLAISQRCLSAALASSPELSEDGIRSNPSPARHTPWKKYRHLIEHMIWTDVIASVSQNKASRLLPTYRRILIHFPADTPETAESMILMDKVMGCDSTTLLAYAEVVALSEWRERVERMGCLSLKELLRRGAAIEKLLDERAWREAHLERPSSPPLNREGPSDDLRRVMSDVFYGAAKVLLASVINGPFPRVPDIAGGVQDTLEALSRLDTEHQDSGHNIHRALVLPITIAGCHCETPAQQAFFRNCFERLGPEAKAFGNTGPALELMEEVWRKRSMAEPYAKICMRDTMKEMGWEVELLLI</sequence>
<gene>
    <name evidence="5" type="ordered locus">CNJ00330</name>
</gene>
<dbReference type="PROSITE" id="PS00463">
    <property type="entry name" value="ZN2_CY6_FUNGAL_1"/>
    <property type="match status" value="1"/>
</dbReference>
<organism evidence="5 6">
    <name type="scientific">Cryptococcus deneoformans (strain JEC21 / ATCC MYA-565)</name>
    <name type="common">Cryptococcus neoformans var. neoformans serotype D</name>
    <dbReference type="NCBI Taxonomy" id="214684"/>
    <lineage>
        <taxon>Eukaryota</taxon>
        <taxon>Fungi</taxon>
        <taxon>Dikarya</taxon>
        <taxon>Basidiomycota</taxon>
        <taxon>Agaricomycotina</taxon>
        <taxon>Tremellomycetes</taxon>
        <taxon>Tremellales</taxon>
        <taxon>Cryptococcaceae</taxon>
        <taxon>Cryptococcus</taxon>
        <taxon>Cryptococcus neoformans species complex</taxon>
    </lineage>
</organism>
<evidence type="ECO:0000313" key="5">
    <source>
        <dbReference type="EMBL" id="AAW45773.1"/>
    </source>
</evidence>
<dbReference type="VEuPathDB" id="FungiDB:CNJ00330"/>
<dbReference type="InterPro" id="IPR001138">
    <property type="entry name" value="Zn2Cys6_DnaBD"/>
</dbReference>
<dbReference type="Pfam" id="PF11951">
    <property type="entry name" value="Fungal_trans_2"/>
    <property type="match status" value="1"/>
</dbReference>
<dbReference type="GO" id="GO:0008270">
    <property type="term" value="F:zinc ion binding"/>
    <property type="evidence" value="ECO:0007669"/>
    <property type="project" value="InterPro"/>
</dbReference>
<dbReference type="GeneID" id="3254055"/>
<dbReference type="InterPro" id="IPR021858">
    <property type="entry name" value="Fun_TF"/>
</dbReference>
<dbReference type="Proteomes" id="UP000002149">
    <property type="component" value="Chromosome 10"/>
</dbReference>
<reference evidence="5 6" key="1">
    <citation type="journal article" date="2005" name="Science">
        <title>The genome of the basidiomycetous yeast and human pathogen Cryptococcus neoformans.</title>
        <authorList>
            <person name="Loftus B.J."/>
            <person name="Fung E."/>
            <person name="Roncaglia P."/>
            <person name="Rowley D."/>
            <person name="Amedeo P."/>
            <person name="Bruno D."/>
            <person name="Vamathevan J."/>
            <person name="Miranda M."/>
            <person name="Anderson I.J."/>
            <person name="Fraser J.A."/>
            <person name="Allen J.E."/>
            <person name="Bosdet I.E."/>
            <person name="Brent M.R."/>
            <person name="Chiu R."/>
            <person name="Doering T.L."/>
            <person name="Donlin M.J."/>
            <person name="D'Souza C.A."/>
            <person name="Fox D.S."/>
            <person name="Grinberg V."/>
            <person name="Fu J."/>
            <person name="Fukushima M."/>
            <person name="Haas B.J."/>
            <person name="Huang J.C."/>
            <person name="Janbon G."/>
            <person name="Jones S.J."/>
            <person name="Koo H.L."/>
            <person name="Krzywinski M.I."/>
            <person name="Kwon-Chung J.K."/>
            <person name="Lengeler K.B."/>
            <person name="Maiti R."/>
            <person name="Marra M.A."/>
            <person name="Marra R.E."/>
            <person name="Mathewson C.A."/>
            <person name="Mitchell T.G."/>
            <person name="Pertea M."/>
            <person name="Riggs F.R."/>
            <person name="Salzberg S.L."/>
            <person name="Schein J.E."/>
            <person name="Shvartsbeyn A."/>
            <person name="Shin H."/>
            <person name="Shumway M."/>
            <person name="Specht C.A."/>
            <person name="Suh B.B."/>
            <person name="Tenney A."/>
            <person name="Utterback T.R."/>
            <person name="Wickes B.L."/>
            <person name="Wortman J.R."/>
            <person name="Wye N.H."/>
            <person name="Kronstad J.W."/>
            <person name="Lodge J.K."/>
            <person name="Heitman J."/>
            <person name="Davis R.W."/>
            <person name="Fraser C.M."/>
            <person name="Hyman R.W."/>
        </authorList>
    </citation>
    <scope>NUCLEOTIDE SEQUENCE [LARGE SCALE GENOMIC DNA]</scope>
    <source>
        <strain evidence="6">JEC21 / ATCC MYA-565</strain>
    </source>
</reference>
<dbReference type="PROSITE" id="PS50048">
    <property type="entry name" value="ZN2_CY6_FUNGAL_2"/>
    <property type="match status" value="1"/>
</dbReference>
<dbReference type="KEGG" id="cne:CNJ00330"/>
<dbReference type="RefSeq" id="XP_567290.1">
    <property type="nucleotide sequence ID" value="XM_567290.2"/>
</dbReference>
<feature type="compositionally biased region" description="Low complexity" evidence="3">
    <location>
        <begin position="14"/>
        <end position="26"/>
    </location>
</feature>
<dbReference type="SMART" id="SM00066">
    <property type="entry name" value="GAL4"/>
    <property type="match status" value="1"/>
</dbReference>
<feature type="domain" description="Zn(2)-C6 fungal-type" evidence="4">
    <location>
        <begin position="91"/>
        <end position="119"/>
    </location>
</feature>
<keyword evidence="6" id="KW-1185">Reference proteome</keyword>
<dbReference type="GO" id="GO:0005634">
    <property type="term" value="C:nucleus"/>
    <property type="evidence" value="ECO:0007669"/>
    <property type="project" value="UniProtKB-SubCell"/>
</dbReference>
<dbReference type="Gene3D" id="4.10.240.10">
    <property type="entry name" value="Zn(2)-C6 fungal-type DNA-binding domain"/>
    <property type="match status" value="1"/>
</dbReference>
<dbReference type="OrthoDB" id="5419315at2759"/>
<dbReference type="Pfam" id="PF00172">
    <property type="entry name" value="Zn_clus"/>
    <property type="match status" value="1"/>
</dbReference>
<dbReference type="HOGENOM" id="CLU_399560_0_0_1"/>
<name>Q5KAV5_CRYD1</name>
<dbReference type="PANTHER" id="PTHR37534:SF20">
    <property type="entry name" value="PRO1A C6 ZINK-FINGER PROTEIN"/>
    <property type="match status" value="1"/>
</dbReference>
<dbReference type="InParanoid" id="Q5KAV5"/>
<evidence type="ECO:0000256" key="1">
    <source>
        <dbReference type="ARBA" id="ARBA00004123"/>
    </source>
</evidence>
<proteinExistence type="predicted"/>
<dbReference type="AlphaFoldDB" id="Q5KAV5"/>
<dbReference type="PaxDb" id="214684-Q5KAV5"/>
<comment type="subcellular location">
    <subcellularLocation>
        <location evidence="1">Nucleus</location>
    </subcellularLocation>
</comment>
<evidence type="ECO:0000256" key="2">
    <source>
        <dbReference type="ARBA" id="ARBA00023242"/>
    </source>
</evidence>
<dbReference type="OMA" id="FRIMARV"/>
<feature type="region of interest" description="Disordered" evidence="3">
    <location>
        <begin position="304"/>
        <end position="325"/>
    </location>
</feature>
<dbReference type="GO" id="GO:0000981">
    <property type="term" value="F:DNA-binding transcription factor activity, RNA polymerase II-specific"/>
    <property type="evidence" value="ECO:0007669"/>
    <property type="project" value="InterPro"/>
</dbReference>
<accession>Q55KL6</accession>
<evidence type="ECO:0000313" key="6">
    <source>
        <dbReference type="Proteomes" id="UP000002149"/>
    </source>
</evidence>
<evidence type="ECO:0000259" key="4">
    <source>
        <dbReference type="PROSITE" id="PS50048"/>
    </source>
</evidence>
<feature type="region of interest" description="Disordered" evidence="3">
    <location>
        <begin position="1"/>
        <end position="82"/>
    </location>
</feature>
<dbReference type="PANTHER" id="PTHR37534">
    <property type="entry name" value="TRANSCRIPTIONAL ACTIVATOR PROTEIN UGA3"/>
    <property type="match status" value="1"/>
</dbReference>
<dbReference type="EMBL" id="AE017350">
    <property type="protein sequence ID" value="AAW45773.1"/>
    <property type="molecule type" value="Genomic_DNA"/>
</dbReference>
<evidence type="ECO:0000256" key="3">
    <source>
        <dbReference type="SAM" id="MobiDB-lite"/>
    </source>
</evidence>
<protein>
    <submittedName>
        <fullName evidence="5">PRO1 protein, putative</fullName>
    </submittedName>
</protein>
<dbReference type="eggNOG" id="ENOG502RX7Y">
    <property type="taxonomic scope" value="Eukaryota"/>
</dbReference>
<accession>Q5KAV5</accession>
<dbReference type="SUPFAM" id="SSF57701">
    <property type="entry name" value="Zn2/Cys6 DNA-binding domain"/>
    <property type="match status" value="1"/>
</dbReference>
<dbReference type="InterPro" id="IPR036864">
    <property type="entry name" value="Zn2-C6_fun-type_DNA-bd_sf"/>
</dbReference>
<keyword evidence="2" id="KW-0539">Nucleus</keyword>
<dbReference type="CDD" id="cd00067">
    <property type="entry name" value="GAL4"/>
    <property type="match status" value="1"/>
</dbReference>
<feature type="compositionally biased region" description="Low complexity" evidence="3">
    <location>
        <begin position="309"/>
        <end position="325"/>
    </location>
</feature>
<feature type="compositionally biased region" description="Polar residues" evidence="3">
    <location>
        <begin position="27"/>
        <end position="49"/>
    </location>
</feature>